<accession>A0ABM7MGK9</accession>
<organism evidence="6 7">
    <name type="scientific">Rhodoferax lithotrophicus</name>
    <dbReference type="NCBI Taxonomy" id="2798804"/>
    <lineage>
        <taxon>Bacteria</taxon>
        <taxon>Pseudomonadati</taxon>
        <taxon>Pseudomonadota</taxon>
        <taxon>Betaproteobacteria</taxon>
        <taxon>Burkholderiales</taxon>
        <taxon>Comamonadaceae</taxon>
        <taxon>Rhodoferax</taxon>
    </lineage>
</organism>
<keyword evidence="3" id="KW-0238">DNA-binding</keyword>
<evidence type="ECO:0000259" key="5">
    <source>
        <dbReference type="PROSITE" id="PS50931"/>
    </source>
</evidence>
<protein>
    <submittedName>
        <fullName evidence="6">PCP degradation transcriptional activation protein</fullName>
    </submittedName>
</protein>
<dbReference type="Gene3D" id="1.10.10.10">
    <property type="entry name" value="Winged helix-like DNA-binding domain superfamily/Winged helix DNA-binding domain"/>
    <property type="match status" value="1"/>
</dbReference>
<proteinExistence type="inferred from homology"/>
<dbReference type="PANTHER" id="PTHR30118:SF15">
    <property type="entry name" value="TRANSCRIPTIONAL REGULATORY PROTEIN"/>
    <property type="match status" value="1"/>
</dbReference>
<dbReference type="PANTHER" id="PTHR30118">
    <property type="entry name" value="HTH-TYPE TRANSCRIPTIONAL REGULATOR LEUO-RELATED"/>
    <property type="match status" value="1"/>
</dbReference>
<dbReference type="InterPro" id="IPR036388">
    <property type="entry name" value="WH-like_DNA-bd_sf"/>
</dbReference>
<dbReference type="InterPro" id="IPR036390">
    <property type="entry name" value="WH_DNA-bd_sf"/>
</dbReference>
<evidence type="ECO:0000256" key="2">
    <source>
        <dbReference type="ARBA" id="ARBA00023015"/>
    </source>
</evidence>
<dbReference type="SUPFAM" id="SSF53850">
    <property type="entry name" value="Periplasmic binding protein-like II"/>
    <property type="match status" value="1"/>
</dbReference>
<dbReference type="SUPFAM" id="SSF46785">
    <property type="entry name" value="Winged helix' DNA-binding domain"/>
    <property type="match status" value="1"/>
</dbReference>
<name>A0ABM7MGK9_9BURK</name>
<evidence type="ECO:0000256" key="3">
    <source>
        <dbReference type="ARBA" id="ARBA00023125"/>
    </source>
</evidence>
<dbReference type="InterPro" id="IPR005119">
    <property type="entry name" value="LysR_subst-bd"/>
</dbReference>
<dbReference type="RefSeq" id="WP_223906839.1">
    <property type="nucleotide sequence ID" value="NZ_AP024238.1"/>
</dbReference>
<reference evidence="6 7" key="1">
    <citation type="journal article" date="2021" name="Microbiol. Spectr.">
        <title>A Single Bacterium Capable of Oxidation and Reduction of Iron at Circumneutral pH.</title>
        <authorList>
            <person name="Kato S."/>
            <person name="Ohkuma M."/>
        </authorList>
    </citation>
    <scope>NUCLEOTIDE SEQUENCE [LARGE SCALE GENOMIC DNA]</scope>
    <source>
        <strain evidence="6 7">MIZ03</strain>
    </source>
</reference>
<feature type="domain" description="HTH lysR-type" evidence="5">
    <location>
        <begin position="4"/>
        <end position="61"/>
    </location>
</feature>
<dbReference type="Proteomes" id="UP000824366">
    <property type="component" value="Chromosome"/>
</dbReference>
<dbReference type="CDD" id="cd08459">
    <property type="entry name" value="PBP2_DntR_NahR_LinR_like"/>
    <property type="match status" value="1"/>
</dbReference>
<dbReference type="Pfam" id="PF03466">
    <property type="entry name" value="LysR_substrate"/>
    <property type="match status" value="1"/>
</dbReference>
<dbReference type="EMBL" id="AP024238">
    <property type="protein sequence ID" value="BCO25340.1"/>
    <property type="molecule type" value="Genomic_DNA"/>
</dbReference>
<keyword evidence="4" id="KW-0804">Transcription</keyword>
<keyword evidence="7" id="KW-1185">Reference proteome</keyword>
<comment type="similarity">
    <text evidence="1">Belongs to the LysR transcriptional regulatory family.</text>
</comment>
<evidence type="ECO:0000313" key="6">
    <source>
        <dbReference type="EMBL" id="BCO25340.1"/>
    </source>
</evidence>
<dbReference type="InterPro" id="IPR000847">
    <property type="entry name" value="LysR_HTH_N"/>
</dbReference>
<keyword evidence="2" id="KW-0805">Transcription regulation</keyword>
<dbReference type="InterPro" id="IPR050389">
    <property type="entry name" value="LysR-type_TF"/>
</dbReference>
<gene>
    <name evidence="6" type="ORF">MIZ03_0200</name>
</gene>
<evidence type="ECO:0000256" key="4">
    <source>
        <dbReference type="ARBA" id="ARBA00023163"/>
    </source>
</evidence>
<dbReference type="Pfam" id="PF00126">
    <property type="entry name" value="HTH_1"/>
    <property type="match status" value="1"/>
</dbReference>
<dbReference type="Gene3D" id="3.40.190.10">
    <property type="entry name" value="Periplasmic binding protein-like II"/>
    <property type="match status" value="2"/>
</dbReference>
<sequence length="315" mass="35008">MSELDLRHLRIFVALYVSKNVTRASEAIGLSQSSVSVVLAQLREHYGDPLFVRTSGGMQPTPRAELLVPLVRQALQLLDQSLVRAPEFNPAEITRSFRICMTDVGQMTLLPRLLSKVHQLAPNISIDVGNLSHETTRQLETGEADLAMGFTVDIKAGFYQQKLFDEGFACIVARNHPRIADRMTLAQLQQEKHVKIMLSATAHSIIDVLLERKGLQRVFAVNTPTFLSLGRVVANSTLVAIVPLRLGAIFAAESGVKIVSLPVTFPSYSVKQYWHDRYHRDPGNVWLRSLVYETASNLPLATSISDVDKPLIEKS</sequence>
<dbReference type="PRINTS" id="PR00039">
    <property type="entry name" value="HTHLYSR"/>
</dbReference>
<dbReference type="PROSITE" id="PS50931">
    <property type="entry name" value="HTH_LYSR"/>
    <property type="match status" value="1"/>
</dbReference>
<evidence type="ECO:0000256" key="1">
    <source>
        <dbReference type="ARBA" id="ARBA00009437"/>
    </source>
</evidence>
<evidence type="ECO:0000313" key="7">
    <source>
        <dbReference type="Proteomes" id="UP000824366"/>
    </source>
</evidence>